<evidence type="ECO:0000259" key="8">
    <source>
        <dbReference type="PROSITE" id="PS50859"/>
    </source>
</evidence>
<evidence type="ECO:0000256" key="2">
    <source>
        <dbReference type="ARBA" id="ARBA00022481"/>
    </source>
</evidence>
<dbReference type="InterPro" id="IPR011012">
    <property type="entry name" value="Longin-like_dom_sf"/>
</dbReference>
<evidence type="ECO:0000313" key="9">
    <source>
        <dbReference type="EMBL" id="CAI8008484.1"/>
    </source>
</evidence>
<keyword evidence="10" id="KW-1185">Reference proteome</keyword>
<evidence type="ECO:0000256" key="3">
    <source>
        <dbReference type="ARBA" id="ARBA00023136"/>
    </source>
</evidence>
<dbReference type="SUPFAM" id="SSF64356">
    <property type="entry name" value="SNARE-like"/>
    <property type="match status" value="1"/>
</dbReference>
<keyword evidence="5" id="KW-0449">Lipoprotein</keyword>
<keyword evidence="2" id="KW-0488">Methylation</keyword>
<comment type="similarity">
    <text evidence="1">Belongs to the synaptobrevin family.</text>
</comment>
<comment type="subcellular location">
    <subcellularLocation>
        <location evidence="7">Endomembrane system</location>
        <topology evidence="7">Lipid-anchor</topology>
        <orientation evidence="7">Cytoplasmic side</orientation>
    </subcellularLocation>
</comment>
<comment type="caution">
    <text evidence="9">The sequence shown here is derived from an EMBL/GenBank/DDBJ whole genome shotgun (WGS) entry which is preliminary data.</text>
</comment>
<dbReference type="Proteomes" id="UP001174909">
    <property type="component" value="Unassembled WGS sequence"/>
</dbReference>
<evidence type="ECO:0000313" key="10">
    <source>
        <dbReference type="Proteomes" id="UP001174909"/>
    </source>
</evidence>
<dbReference type="GO" id="GO:0006888">
    <property type="term" value="P:endoplasmic reticulum to Golgi vesicle-mediated transport"/>
    <property type="evidence" value="ECO:0007669"/>
    <property type="project" value="TreeGrafter"/>
</dbReference>
<dbReference type="SMART" id="SM01270">
    <property type="entry name" value="Longin"/>
    <property type="match status" value="1"/>
</dbReference>
<dbReference type="PANTHER" id="PTHR45806">
    <property type="entry name" value="SYNAPTOBREVIN HOMOLOG YKT6"/>
    <property type="match status" value="1"/>
</dbReference>
<feature type="domain" description="Longin" evidence="8">
    <location>
        <begin position="9"/>
        <end position="124"/>
    </location>
</feature>
<keyword evidence="4" id="KW-0564">Palmitate</keyword>
<evidence type="ECO:0000256" key="7">
    <source>
        <dbReference type="ARBA" id="ARBA00046278"/>
    </source>
</evidence>
<dbReference type="GO" id="GO:0005794">
    <property type="term" value="C:Golgi apparatus"/>
    <property type="evidence" value="ECO:0007669"/>
    <property type="project" value="TreeGrafter"/>
</dbReference>
<name>A0AA35W5V8_GEOBA</name>
<keyword evidence="6" id="KW-0636">Prenylation</keyword>
<dbReference type="AlphaFoldDB" id="A0AA35W5V8"/>
<evidence type="ECO:0000256" key="5">
    <source>
        <dbReference type="ARBA" id="ARBA00023288"/>
    </source>
</evidence>
<organism evidence="9 10">
    <name type="scientific">Geodia barretti</name>
    <name type="common">Barrett's horny sponge</name>
    <dbReference type="NCBI Taxonomy" id="519541"/>
    <lineage>
        <taxon>Eukaryota</taxon>
        <taxon>Metazoa</taxon>
        <taxon>Porifera</taxon>
        <taxon>Demospongiae</taxon>
        <taxon>Heteroscleromorpha</taxon>
        <taxon>Tetractinellida</taxon>
        <taxon>Astrophorina</taxon>
        <taxon>Geodiidae</taxon>
        <taxon>Geodia</taxon>
    </lineage>
</organism>
<accession>A0AA35W5V8</accession>
<dbReference type="Gene3D" id="3.30.450.50">
    <property type="entry name" value="Longin domain"/>
    <property type="match status" value="1"/>
</dbReference>
<evidence type="ECO:0000256" key="6">
    <source>
        <dbReference type="ARBA" id="ARBA00023289"/>
    </source>
</evidence>
<dbReference type="CDD" id="cd14824">
    <property type="entry name" value="Longin"/>
    <property type="match status" value="1"/>
</dbReference>
<dbReference type="GO" id="GO:0005484">
    <property type="term" value="F:SNAP receptor activity"/>
    <property type="evidence" value="ECO:0007669"/>
    <property type="project" value="TreeGrafter"/>
</dbReference>
<proteinExistence type="inferred from homology"/>
<evidence type="ECO:0000256" key="1">
    <source>
        <dbReference type="ARBA" id="ARBA00008025"/>
    </source>
</evidence>
<dbReference type="Pfam" id="PF13774">
    <property type="entry name" value="Longin"/>
    <property type="match status" value="1"/>
</dbReference>
<evidence type="ECO:0000256" key="4">
    <source>
        <dbReference type="ARBA" id="ARBA00023139"/>
    </source>
</evidence>
<protein>
    <submittedName>
        <fullName evidence="9">Synaptobrevin homolog YKT6</fullName>
    </submittedName>
</protein>
<feature type="non-terminal residue" evidence="9">
    <location>
        <position position="124"/>
    </location>
</feature>
<keyword evidence="3" id="KW-0472">Membrane</keyword>
<sequence>MVRLYAISVFYKPDLSKAIEKKAAYELSSFGFFNRSSVREFMAFTSEVLAQRTSTGERRTVKEQEYRCHVYVRSDCLACVVIADSDYPPRVVFTLMSKVLEMFSSDFPQSSWSQKSSDLSYPPL</sequence>
<dbReference type="PANTHER" id="PTHR45806:SF1">
    <property type="entry name" value="SYNAPTOBREVIN HOMOLOG YKT6"/>
    <property type="match status" value="1"/>
</dbReference>
<dbReference type="EMBL" id="CASHTH010000850">
    <property type="protein sequence ID" value="CAI8008484.1"/>
    <property type="molecule type" value="Genomic_DNA"/>
</dbReference>
<dbReference type="InterPro" id="IPR010908">
    <property type="entry name" value="Longin_dom"/>
</dbReference>
<gene>
    <name evidence="9" type="ORF">GBAR_LOCUS5808</name>
</gene>
<reference evidence="9" key="1">
    <citation type="submission" date="2023-03" db="EMBL/GenBank/DDBJ databases">
        <authorList>
            <person name="Steffen K."/>
            <person name="Cardenas P."/>
        </authorList>
    </citation>
    <scope>NUCLEOTIDE SEQUENCE</scope>
</reference>
<dbReference type="PROSITE" id="PS50859">
    <property type="entry name" value="LONGIN"/>
    <property type="match status" value="1"/>
</dbReference>